<protein>
    <submittedName>
        <fullName evidence="1">Uncharacterized protein</fullName>
    </submittedName>
</protein>
<dbReference type="EMBL" id="BK015483">
    <property type="protein sequence ID" value="DAE09164.1"/>
    <property type="molecule type" value="Genomic_DNA"/>
</dbReference>
<name>A0A8S5PSH6_9CAUD</name>
<organism evidence="1">
    <name type="scientific">Siphoviridae sp. ctZro7</name>
    <dbReference type="NCBI Taxonomy" id="2825561"/>
    <lineage>
        <taxon>Viruses</taxon>
        <taxon>Duplodnaviria</taxon>
        <taxon>Heunggongvirae</taxon>
        <taxon>Uroviricota</taxon>
        <taxon>Caudoviricetes</taxon>
    </lineage>
</organism>
<reference evidence="1" key="1">
    <citation type="journal article" date="2021" name="Proc. Natl. Acad. Sci. U.S.A.">
        <title>A Catalog of Tens of Thousands of Viruses from Human Metagenomes Reveals Hidden Associations with Chronic Diseases.</title>
        <authorList>
            <person name="Tisza M.J."/>
            <person name="Buck C.B."/>
        </authorList>
    </citation>
    <scope>NUCLEOTIDE SEQUENCE</scope>
    <source>
        <strain evidence="1">CtZro7</strain>
    </source>
</reference>
<sequence>MLRDRNCDKNFERTLLAEISRAKIAARKMHNNRMTGYEDPRAERDFHRAIIEIVSIAYHD</sequence>
<evidence type="ECO:0000313" key="1">
    <source>
        <dbReference type="EMBL" id="DAE09164.1"/>
    </source>
</evidence>
<accession>A0A8S5PSH6</accession>
<proteinExistence type="predicted"/>